<organism evidence="1 2">
    <name type="scientific">Algoriphagus iocasae</name>
    <dbReference type="NCBI Taxonomy" id="1836499"/>
    <lineage>
        <taxon>Bacteria</taxon>
        <taxon>Pseudomonadati</taxon>
        <taxon>Bacteroidota</taxon>
        <taxon>Cytophagia</taxon>
        <taxon>Cytophagales</taxon>
        <taxon>Cyclobacteriaceae</taxon>
        <taxon>Algoriphagus</taxon>
    </lineage>
</organism>
<sequence length="34" mass="3938">MITKKVAIEIATFLNLKPNKLFNHFLANQVNPRI</sequence>
<proteinExistence type="predicted"/>
<name>A0A841N2L7_9BACT</name>
<dbReference type="Proteomes" id="UP000588604">
    <property type="component" value="Unassembled WGS sequence"/>
</dbReference>
<protein>
    <submittedName>
        <fullName evidence="1">Uncharacterized protein</fullName>
    </submittedName>
</protein>
<evidence type="ECO:0000313" key="2">
    <source>
        <dbReference type="Proteomes" id="UP000588604"/>
    </source>
</evidence>
<keyword evidence="2" id="KW-1185">Reference proteome</keyword>
<evidence type="ECO:0000313" key="1">
    <source>
        <dbReference type="EMBL" id="MBB6328411.1"/>
    </source>
</evidence>
<dbReference type="EMBL" id="JACIJO010000003">
    <property type="protein sequence ID" value="MBB6328411.1"/>
    <property type="molecule type" value="Genomic_DNA"/>
</dbReference>
<reference evidence="1 2" key="1">
    <citation type="submission" date="2020-08" db="EMBL/GenBank/DDBJ databases">
        <title>Genomic Encyclopedia of Type Strains, Phase IV (KMG-IV): sequencing the most valuable type-strain genomes for metagenomic binning, comparative biology and taxonomic classification.</title>
        <authorList>
            <person name="Goeker M."/>
        </authorList>
    </citation>
    <scope>NUCLEOTIDE SEQUENCE [LARGE SCALE GENOMIC DNA]</scope>
    <source>
        <strain evidence="1 2">DSM 102044</strain>
    </source>
</reference>
<accession>A0A841N2L7</accession>
<dbReference type="AlphaFoldDB" id="A0A841N2L7"/>
<gene>
    <name evidence="1" type="ORF">FHS59_004054</name>
</gene>
<comment type="caution">
    <text evidence="1">The sequence shown here is derived from an EMBL/GenBank/DDBJ whole genome shotgun (WGS) entry which is preliminary data.</text>
</comment>